<dbReference type="EMBL" id="KZ503248">
    <property type="protein sequence ID" value="PKU66770.1"/>
    <property type="molecule type" value="Genomic_DNA"/>
</dbReference>
<dbReference type="FunFam" id="3.40.1190.20:FF:000015">
    <property type="entry name" value="Hydroxyethylthiazole kinase"/>
    <property type="match status" value="1"/>
</dbReference>
<dbReference type="Gene3D" id="3.40.1190.20">
    <property type="match status" value="1"/>
</dbReference>
<keyword evidence="17" id="KW-0472">Membrane</keyword>
<feature type="transmembrane region" description="Helical" evidence="17">
    <location>
        <begin position="217"/>
        <end position="237"/>
    </location>
</feature>
<proteinExistence type="inferred from homology"/>
<feature type="region of interest" description="Disordered" evidence="16">
    <location>
        <begin position="1"/>
        <end position="27"/>
    </location>
</feature>
<evidence type="ECO:0000256" key="17">
    <source>
        <dbReference type="SAM" id="Phobius"/>
    </source>
</evidence>
<keyword evidence="17" id="KW-0812">Transmembrane</keyword>
<name>A0A2I0VTN6_9ASPA</name>
<keyword evidence="11" id="KW-0784">Thiamine biosynthesis</keyword>
<keyword evidence="10" id="KW-0460">Magnesium</keyword>
<evidence type="ECO:0000256" key="16">
    <source>
        <dbReference type="SAM" id="MobiDB-lite"/>
    </source>
</evidence>
<keyword evidence="19" id="KW-1185">Reference proteome</keyword>
<evidence type="ECO:0000256" key="11">
    <source>
        <dbReference type="ARBA" id="ARBA00022977"/>
    </source>
</evidence>
<evidence type="ECO:0000256" key="4">
    <source>
        <dbReference type="ARBA" id="ARBA00012129"/>
    </source>
</evidence>
<feature type="transmembrane region" description="Helical" evidence="17">
    <location>
        <begin position="287"/>
        <end position="315"/>
    </location>
</feature>
<evidence type="ECO:0000256" key="13">
    <source>
        <dbReference type="ARBA" id="ARBA00061710"/>
    </source>
</evidence>
<keyword evidence="7" id="KW-0547">Nucleotide-binding</keyword>
<evidence type="ECO:0000256" key="12">
    <source>
        <dbReference type="ARBA" id="ARBA00053468"/>
    </source>
</evidence>
<keyword evidence="6" id="KW-0479">Metal-binding</keyword>
<evidence type="ECO:0000256" key="5">
    <source>
        <dbReference type="ARBA" id="ARBA00022679"/>
    </source>
</evidence>
<organism evidence="18 19">
    <name type="scientific">Dendrobium catenatum</name>
    <dbReference type="NCBI Taxonomy" id="906689"/>
    <lineage>
        <taxon>Eukaryota</taxon>
        <taxon>Viridiplantae</taxon>
        <taxon>Streptophyta</taxon>
        <taxon>Embryophyta</taxon>
        <taxon>Tracheophyta</taxon>
        <taxon>Spermatophyta</taxon>
        <taxon>Magnoliopsida</taxon>
        <taxon>Liliopsida</taxon>
        <taxon>Asparagales</taxon>
        <taxon>Orchidaceae</taxon>
        <taxon>Epidendroideae</taxon>
        <taxon>Malaxideae</taxon>
        <taxon>Dendrobiinae</taxon>
        <taxon>Dendrobium</taxon>
    </lineage>
</organism>
<dbReference type="GO" id="GO:0009229">
    <property type="term" value="P:thiamine diphosphate biosynthetic process"/>
    <property type="evidence" value="ECO:0007669"/>
    <property type="project" value="UniProtKB-UniPathway"/>
</dbReference>
<dbReference type="AlphaFoldDB" id="A0A2I0VTN6"/>
<dbReference type="GO" id="GO:0004417">
    <property type="term" value="F:hydroxyethylthiazole kinase activity"/>
    <property type="evidence" value="ECO:0007669"/>
    <property type="project" value="UniProtKB-EC"/>
</dbReference>
<accession>A0A2I0VTN6</accession>
<reference evidence="18 19" key="2">
    <citation type="journal article" date="2017" name="Nature">
        <title>The Apostasia genome and the evolution of orchids.</title>
        <authorList>
            <person name="Zhang G.Q."/>
            <person name="Liu K.W."/>
            <person name="Li Z."/>
            <person name="Lohaus R."/>
            <person name="Hsiao Y.Y."/>
            <person name="Niu S.C."/>
            <person name="Wang J.Y."/>
            <person name="Lin Y.C."/>
            <person name="Xu Q."/>
            <person name="Chen L.J."/>
            <person name="Yoshida K."/>
            <person name="Fujiwara S."/>
            <person name="Wang Z.W."/>
            <person name="Zhang Y.Q."/>
            <person name="Mitsuda N."/>
            <person name="Wang M."/>
            <person name="Liu G.H."/>
            <person name="Pecoraro L."/>
            <person name="Huang H.X."/>
            <person name="Xiao X.J."/>
            <person name="Lin M."/>
            <person name="Wu X.Y."/>
            <person name="Wu W.L."/>
            <person name="Chen Y.Y."/>
            <person name="Chang S.B."/>
            <person name="Sakamoto S."/>
            <person name="Ohme-Takagi M."/>
            <person name="Yagi M."/>
            <person name="Zeng S.J."/>
            <person name="Shen C.Y."/>
            <person name="Yeh C.M."/>
            <person name="Luo Y.B."/>
            <person name="Tsai W.C."/>
            <person name="Van de Peer Y."/>
            <person name="Liu Z.J."/>
        </authorList>
    </citation>
    <scope>NUCLEOTIDE SEQUENCE [LARGE SCALE GENOMIC DNA]</scope>
    <source>
        <tissue evidence="18">The whole plant</tissue>
    </source>
</reference>
<comment type="cofactor">
    <cofactor evidence="2">
        <name>Mg(2+)</name>
        <dbReference type="ChEBI" id="CHEBI:18420"/>
    </cofactor>
</comment>
<dbReference type="Pfam" id="PF02110">
    <property type="entry name" value="HK"/>
    <property type="match status" value="1"/>
</dbReference>
<dbReference type="UniPathway" id="UPA00060">
    <property type="reaction ID" value="UER00139"/>
</dbReference>
<dbReference type="CDD" id="cd01170">
    <property type="entry name" value="THZ_kinase"/>
    <property type="match status" value="1"/>
</dbReference>
<comment type="pathway">
    <text evidence="3">Cofactor biosynthesis; thiamine diphosphate biosynthesis; 4-methyl-5-(2-phosphoethyl)-thiazole from 5-(2-hydroxyethyl)-4-methylthiazole: step 1/1.</text>
</comment>
<dbReference type="SUPFAM" id="SSF53613">
    <property type="entry name" value="Ribokinase-like"/>
    <property type="match status" value="1"/>
</dbReference>
<evidence type="ECO:0000313" key="18">
    <source>
        <dbReference type="EMBL" id="PKU66770.1"/>
    </source>
</evidence>
<gene>
    <name evidence="18" type="ORF">MA16_Dca014189</name>
</gene>
<evidence type="ECO:0000256" key="8">
    <source>
        <dbReference type="ARBA" id="ARBA00022777"/>
    </source>
</evidence>
<keyword evidence="9" id="KW-0067">ATP-binding</keyword>
<reference evidence="18 19" key="1">
    <citation type="journal article" date="2016" name="Sci. Rep.">
        <title>The Dendrobium catenatum Lindl. genome sequence provides insights into polysaccharide synthase, floral development and adaptive evolution.</title>
        <authorList>
            <person name="Zhang G.Q."/>
            <person name="Xu Q."/>
            <person name="Bian C."/>
            <person name="Tsai W.C."/>
            <person name="Yeh C.M."/>
            <person name="Liu K.W."/>
            <person name="Yoshida K."/>
            <person name="Zhang L.S."/>
            <person name="Chang S.B."/>
            <person name="Chen F."/>
            <person name="Shi Y."/>
            <person name="Su Y.Y."/>
            <person name="Zhang Y.Q."/>
            <person name="Chen L.J."/>
            <person name="Yin Y."/>
            <person name="Lin M."/>
            <person name="Huang H."/>
            <person name="Deng H."/>
            <person name="Wang Z.W."/>
            <person name="Zhu S.L."/>
            <person name="Zhao X."/>
            <person name="Deng C."/>
            <person name="Niu S.C."/>
            <person name="Huang J."/>
            <person name="Wang M."/>
            <person name="Liu G.H."/>
            <person name="Yang H.J."/>
            <person name="Xiao X.J."/>
            <person name="Hsiao Y.Y."/>
            <person name="Wu W.L."/>
            <person name="Chen Y.Y."/>
            <person name="Mitsuda N."/>
            <person name="Ohme-Takagi M."/>
            <person name="Luo Y.B."/>
            <person name="Van de Peer Y."/>
            <person name="Liu Z.J."/>
        </authorList>
    </citation>
    <scope>NUCLEOTIDE SEQUENCE [LARGE SCALE GENOMIC DNA]</scope>
    <source>
        <tissue evidence="18">The whole plant</tissue>
    </source>
</reference>
<comment type="function">
    <text evidence="12">Thiazole kinase involved in thiamine salvage pathway.</text>
</comment>
<keyword evidence="8 18" id="KW-0418">Kinase</keyword>
<dbReference type="GO" id="GO:0000287">
    <property type="term" value="F:magnesium ion binding"/>
    <property type="evidence" value="ECO:0007669"/>
    <property type="project" value="InterPro"/>
</dbReference>
<feature type="compositionally biased region" description="Polar residues" evidence="16">
    <location>
        <begin position="1"/>
        <end position="11"/>
    </location>
</feature>
<dbReference type="Proteomes" id="UP000233837">
    <property type="component" value="Unassembled WGS sequence"/>
</dbReference>
<comment type="catalytic activity">
    <reaction evidence="1">
        <text>5-(2-hydroxyethyl)-4-methylthiazole + ATP = 4-methyl-5-(2-phosphooxyethyl)-thiazole + ADP + H(+)</text>
        <dbReference type="Rhea" id="RHEA:24212"/>
        <dbReference type="ChEBI" id="CHEBI:15378"/>
        <dbReference type="ChEBI" id="CHEBI:17957"/>
        <dbReference type="ChEBI" id="CHEBI:30616"/>
        <dbReference type="ChEBI" id="CHEBI:58296"/>
        <dbReference type="ChEBI" id="CHEBI:456216"/>
        <dbReference type="EC" id="2.7.1.50"/>
    </reaction>
</comment>
<evidence type="ECO:0000256" key="15">
    <source>
        <dbReference type="ARBA" id="ARBA00075066"/>
    </source>
</evidence>
<evidence type="ECO:0000256" key="6">
    <source>
        <dbReference type="ARBA" id="ARBA00022723"/>
    </source>
</evidence>
<dbReference type="EC" id="2.7.1.50" evidence="4"/>
<evidence type="ECO:0000256" key="10">
    <source>
        <dbReference type="ARBA" id="ARBA00022842"/>
    </source>
</evidence>
<evidence type="ECO:0000256" key="7">
    <source>
        <dbReference type="ARBA" id="ARBA00022741"/>
    </source>
</evidence>
<dbReference type="InterPro" id="IPR029056">
    <property type="entry name" value="Ribokinase-like"/>
</dbReference>
<evidence type="ECO:0000256" key="9">
    <source>
        <dbReference type="ARBA" id="ARBA00022840"/>
    </source>
</evidence>
<keyword evidence="17" id="KW-1133">Transmembrane helix</keyword>
<evidence type="ECO:0000256" key="3">
    <source>
        <dbReference type="ARBA" id="ARBA00004868"/>
    </source>
</evidence>
<dbReference type="HAMAP" id="MF_00228">
    <property type="entry name" value="Thz_kinase"/>
    <property type="match status" value="1"/>
</dbReference>
<dbReference type="NCBIfam" id="NF006830">
    <property type="entry name" value="PRK09355.1"/>
    <property type="match status" value="1"/>
</dbReference>
<evidence type="ECO:0000256" key="2">
    <source>
        <dbReference type="ARBA" id="ARBA00001946"/>
    </source>
</evidence>
<dbReference type="STRING" id="906689.A0A2I0VTN6"/>
<dbReference type="GO" id="GO:0005524">
    <property type="term" value="F:ATP binding"/>
    <property type="evidence" value="ECO:0007669"/>
    <property type="project" value="UniProtKB-KW"/>
</dbReference>
<dbReference type="GO" id="GO:0036172">
    <property type="term" value="P:thiamine salvage"/>
    <property type="evidence" value="ECO:0007669"/>
    <property type="project" value="UniProtKB-ARBA"/>
</dbReference>
<sequence>MDRQTGITATPNAPAGKIPQPSEPLLPDDQWGHRAWELLQKLRLRAPLIQCITNVVSMDLMANVLLAAGASPAMLSSIDEISDFTPGVDALCINIGTLSEDGLASMRAAAATAAAAGRPWVLDPVAVNASDFRMEACLGLLELRPAVIRGNASEILGLASARRIRNSKGVDSSHQSFDAVEAAKSLSRSSGAIVAVSGDVDYITDGHVVVGARNGDYMVQKITATGCAITALIAAFISVEPLRALEATACALSIFGVAAELGMEMAAGPASLRMHLIDSLDGLNEDVLVFFFFFFFFFGSGAILGKSLWASIFIYR</sequence>
<protein>
    <recommendedName>
        <fullName evidence="14">Hydroxyethylthiazole kinase</fullName>
        <ecNumber evidence="4">2.7.1.50</ecNumber>
    </recommendedName>
    <alternativeName>
        <fullName evidence="15">4-methyl-5-beta-hydroxyethylthiazole kinase</fullName>
    </alternativeName>
</protein>
<evidence type="ECO:0000256" key="14">
    <source>
        <dbReference type="ARBA" id="ARBA00073007"/>
    </source>
</evidence>
<dbReference type="PRINTS" id="PR01099">
    <property type="entry name" value="HYETHTZKNASE"/>
</dbReference>
<evidence type="ECO:0000313" key="19">
    <source>
        <dbReference type="Proteomes" id="UP000233837"/>
    </source>
</evidence>
<dbReference type="InterPro" id="IPR000417">
    <property type="entry name" value="Hyethyz_kinase"/>
</dbReference>
<keyword evidence="5" id="KW-0808">Transferase</keyword>
<comment type="similarity">
    <text evidence="13">Belongs to the Thz kinase family.</text>
</comment>
<evidence type="ECO:0000256" key="1">
    <source>
        <dbReference type="ARBA" id="ARBA00001771"/>
    </source>
</evidence>